<dbReference type="InterPro" id="IPR023179">
    <property type="entry name" value="GTP-bd_ortho_bundle_sf"/>
</dbReference>
<dbReference type="Pfam" id="PF01926">
    <property type="entry name" value="MMR_HSR1"/>
    <property type="match status" value="1"/>
</dbReference>
<dbReference type="PANTHER" id="PTHR45782">
    <property type="entry name" value="MITOCHONDRIAL RIBOSOME-ASSOCIATED GTPASE 1"/>
    <property type="match status" value="1"/>
</dbReference>
<comment type="subcellular location">
    <subcellularLocation>
        <location evidence="4">Cytoplasm</location>
    </subcellularLocation>
</comment>
<dbReference type="Gene3D" id="1.10.1580.10">
    <property type="match status" value="1"/>
</dbReference>
<proteinExistence type="inferred from homology"/>
<comment type="caution">
    <text evidence="6">The sequence shown here is derived from an EMBL/GenBank/DDBJ whole genome shotgun (WGS) entry which is preliminary data.</text>
</comment>
<comment type="function">
    <text evidence="4">Required for a late step of 50S ribosomal subunit assembly. Has GTPase activity.</text>
</comment>
<evidence type="ECO:0000256" key="4">
    <source>
        <dbReference type="PIRNR" id="PIRNR006230"/>
    </source>
</evidence>
<keyword evidence="2 4" id="KW-0547">Nucleotide-binding</keyword>
<dbReference type="CDD" id="cd01856">
    <property type="entry name" value="YlqF"/>
    <property type="match status" value="1"/>
</dbReference>
<dbReference type="Proteomes" id="UP000182818">
    <property type="component" value="Unassembled WGS sequence"/>
</dbReference>
<reference evidence="6 7" key="1">
    <citation type="submission" date="2016-10" db="EMBL/GenBank/DDBJ databases">
        <authorList>
            <person name="Varghese N."/>
            <person name="Submissions S."/>
        </authorList>
    </citation>
    <scope>NUCLEOTIDE SEQUENCE [LARGE SCALE GENOMIC DNA]</scope>
    <source>
        <strain evidence="6 7">CGMCC 1.3889</strain>
    </source>
</reference>
<evidence type="ECO:0000313" key="6">
    <source>
        <dbReference type="EMBL" id="SER19158.1"/>
    </source>
</evidence>
<dbReference type="Gene3D" id="3.40.50.300">
    <property type="entry name" value="P-loop containing nucleotide triphosphate hydrolases"/>
    <property type="match status" value="1"/>
</dbReference>
<protein>
    <recommendedName>
        <fullName evidence="1 4">Ribosome biogenesis GTPase A</fullName>
    </recommendedName>
</protein>
<comment type="similarity">
    <text evidence="4">Belongs to the TRAFAC class YlqF/YawG GTPase family. MTG1 subfamily.</text>
</comment>
<evidence type="ECO:0000256" key="2">
    <source>
        <dbReference type="ARBA" id="ARBA00022741"/>
    </source>
</evidence>
<evidence type="ECO:0000256" key="3">
    <source>
        <dbReference type="ARBA" id="ARBA00023134"/>
    </source>
</evidence>
<dbReference type="InterPro" id="IPR016478">
    <property type="entry name" value="GTPase_MTG1"/>
</dbReference>
<dbReference type="InterPro" id="IPR030378">
    <property type="entry name" value="G_CP_dom"/>
</dbReference>
<dbReference type="PIRSF" id="PIRSF006230">
    <property type="entry name" value="MG442"/>
    <property type="match status" value="1"/>
</dbReference>
<name>A0A1H9M637_9LACO</name>
<keyword evidence="4" id="KW-0963">Cytoplasm</keyword>
<keyword evidence="7" id="KW-1185">Reference proteome</keyword>
<feature type="domain" description="CP-type G" evidence="5">
    <location>
        <begin position="26"/>
        <end position="190"/>
    </location>
</feature>
<evidence type="ECO:0000256" key="1">
    <source>
        <dbReference type="ARBA" id="ARBA00014898"/>
    </source>
</evidence>
<gene>
    <name evidence="6" type="ORF">SAMN04487973_102194</name>
</gene>
<dbReference type="NCBIfam" id="TIGR03596">
    <property type="entry name" value="GTPase_YlqF"/>
    <property type="match status" value="1"/>
</dbReference>
<dbReference type="PROSITE" id="PS51721">
    <property type="entry name" value="G_CP"/>
    <property type="match status" value="1"/>
</dbReference>
<dbReference type="InterPro" id="IPR027417">
    <property type="entry name" value="P-loop_NTPase"/>
</dbReference>
<sequence length="300" mass="34054">MKALLRKGLYTMANIQWYPGHMAKAIREIQEKLHLVDIIFELVDARLPESSRNPKVKEIIQQKPHLLILTKSDLADPLVTKQWLDYYQSQGQQAIAVDSRVRTIERDIQKPAQTILAQQLKNQSDRGLQQQTIRAVCVGIPNVGKSTLLNHLVNKKIAKTADRPGVTKNQQWLKSKNGLALLDTPGILWPKFEDQAVGKKLAFTGAIKESLFASDDVALFGLEVFRTYYAKTLKERYKLNDQDLQLSTPDLLLKITKFLGMGDDYDRASNRIMLDARKGKLGRFTLERVEDLENGKTTNS</sequence>
<organism evidence="6 7">
    <name type="scientific">Pediococcus ethanolidurans</name>
    <dbReference type="NCBI Taxonomy" id="319653"/>
    <lineage>
        <taxon>Bacteria</taxon>
        <taxon>Bacillati</taxon>
        <taxon>Bacillota</taxon>
        <taxon>Bacilli</taxon>
        <taxon>Lactobacillales</taxon>
        <taxon>Lactobacillaceae</taxon>
        <taxon>Pediococcus</taxon>
    </lineage>
</organism>
<dbReference type="PANTHER" id="PTHR45782:SF4">
    <property type="entry name" value="MITOCHONDRIAL RIBOSOME-ASSOCIATED GTPASE 1"/>
    <property type="match status" value="1"/>
</dbReference>
<dbReference type="InterPro" id="IPR006073">
    <property type="entry name" value="GTP-bd"/>
</dbReference>
<dbReference type="PRINTS" id="PR00326">
    <property type="entry name" value="GTP1OBG"/>
</dbReference>
<evidence type="ECO:0000259" key="5">
    <source>
        <dbReference type="PROSITE" id="PS51721"/>
    </source>
</evidence>
<dbReference type="SUPFAM" id="SSF52540">
    <property type="entry name" value="P-loop containing nucleoside triphosphate hydrolases"/>
    <property type="match status" value="1"/>
</dbReference>
<evidence type="ECO:0000313" key="7">
    <source>
        <dbReference type="Proteomes" id="UP000182818"/>
    </source>
</evidence>
<dbReference type="InterPro" id="IPR019991">
    <property type="entry name" value="GTP-bd_ribosome_bgen"/>
</dbReference>
<accession>A0A1H9M637</accession>
<keyword evidence="3 4" id="KW-0342">GTP-binding</keyword>
<dbReference type="EMBL" id="FOGK01000002">
    <property type="protein sequence ID" value="SER19158.1"/>
    <property type="molecule type" value="Genomic_DNA"/>
</dbReference>